<feature type="domain" description="HTH luxR-type" evidence="4">
    <location>
        <begin position="1034"/>
        <end position="1099"/>
    </location>
</feature>
<feature type="compositionally biased region" description="Low complexity" evidence="3">
    <location>
        <begin position="467"/>
        <end position="476"/>
    </location>
</feature>
<dbReference type="EMBL" id="PTIX01000001">
    <property type="protein sequence ID" value="PPK70940.1"/>
    <property type="molecule type" value="Genomic_DNA"/>
</dbReference>
<dbReference type="InterPro" id="IPR000792">
    <property type="entry name" value="Tscrpt_reg_LuxR_C"/>
</dbReference>
<dbReference type="GO" id="GO:0005737">
    <property type="term" value="C:cytoplasm"/>
    <property type="evidence" value="ECO:0007669"/>
    <property type="project" value="TreeGrafter"/>
</dbReference>
<feature type="region of interest" description="Disordered" evidence="3">
    <location>
        <begin position="464"/>
        <end position="490"/>
    </location>
</feature>
<keyword evidence="2" id="KW-0067">ATP-binding</keyword>
<evidence type="ECO:0000256" key="1">
    <source>
        <dbReference type="ARBA" id="ARBA00022741"/>
    </source>
</evidence>
<keyword evidence="6" id="KW-1185">Reference proteome</keyword>
<evidence type="ECO:0000313" key="5">
    <source>
        <dbReference type="EMBL" id="PPK70940.1"/>
    </source>
</evidence>
<dbReference type="InterPro" id="IPR016032">
    <property type="entry name" value="Sig_transdc_resp-reg_C-effctor"/>
</dbReference>
<dbReference type="Pfam" id="PF00196">
    <property type="entry name" value="GerE"/>
    <property type="match status" value="1"/>
</dbReference>
<reference evidence="5 6" key="1">
    <citation type="submission" date="2018-02" db="EMBL/GenBank/DDBJ databases">
        <title>Genomic Encyclopedia of Archaeal and Bacterial Type Strains, Phase II (KMG-II): from individual species to whole genera.</title>
        <authorList>
            <person name="Goeker M."/>
        </authorList>
    </citation>
    <scope>NUCLEOTIDE SEQUENCE [LARGE SCALE GENOMIC DNA]</scope>
    <source>
        <strain evidence="5 6">YU 961-1</strain>
    </source>
</reference>
<dbReference type="GO" id="GO:0005524">
    <property type="term" value="F:ATP binding"/>
    <property type="evidence" value="ECO:0007669"/>
    <property type="project" value="UniProtKB-KW"/>
</dbReference>
<dbReference type="Proteomes" id="UP000239203">
    <property type="component" value="Unassembled WGS sequence"/>
</dbReference>
<dbReference type="Gene3D" id="1.25.40.10">
    <property type="entry name" value="Tetratricopeptide repeat domain"/>
    <property type="match status" value="2"/>
</dbReference>
<dbReference type="SUPFAM" id="SSF46894">
    <property type="entry name" value="C-terminal effector domain of the bipartite response regulators"/>
    <property type="match status" value="1"/>
</dbReference>
<dbReference type="PANTHER" id="PTHR16305">
    <property type="entry name" value="TESTICULAR SOLUBLE ADENYLYL CYCLASE"/>
    <property type="match status" value="1"/>
</dbReference>
<keyword evidence="1" id="KW-0547">Nucleotide-binding</keyword>
<evidence type="ECO:0000313" key="6">
    <source>
        <dbReference type="Proteomes" id="UP000239203"/>
    </source>
</evidence>
<dbReference type="GO" id="GO:0006355">
    <property type="term" value="P:regulation of DNA-templated transcription"/>
    <property type="evidence" value="ECO:0007669"/>
    <property type="project" value="InterPro"/>
</dbReference>
<dbReference type="SUPFAM" id="SSF48452">
    <property type="entry name" value="TPR-like"/>
    <property type="match status" value="1"/>
</dbReference>
<dbReference type="Pfam" id="PF13191">
    <property type="entry name" value="AAA_16"/>
    <property type="match status" value="1"/>
</dbReference>
<protein>
    <submittedName>
        <fullName evidence="5">Regulatory LuxR family protein</fullName>
    </submittedName>
</protein>
<dbReference type="AlphaFoldDB" id="A0A2S6H0L0"/>
<dbReference type="GO" id="GO:0003677">
    <property type="term" value="F:DNA binding"/>
    <property type="evidence" value="ECO:0007669"/>
    <property type="project" value="InterPro"/>
</dbReference>
<dbReference type="PROSITE" id="PS00622">
    <property type="entry name" value="HTH_LUXR_1"/>
    <property type="match status" value="1"/>
</dbReference>
<dbReference type="SMART" id="SM00421">
    <property type="entry name" value="HTH_LUXR"/>
    <property type="match status" value="1"/>
</dbReference>
<dbReference type="InterPro" id="IPR036388">
    <property type="entry name" value="WH-like_DNA-bd_sf"/>
</dbReference>
<evidence type="ECO:0000256" key="3">
    <source>
        <dbReference type="SAM" id="MobiDB-lite"/>
    </source>
</evidence>
<dbReference type="InterPro" id="IPR041664">
    <property type="entry name" value="AAA_16"/>
</dbReference>
<name>A0A2S6H0L0_9PSEU</name>
<evidence type="ECO:0000259" key="4">
    <source>
        <dbReference type="PROSITE" id="PS50043"/>
    </source>
</evidence>
<evidence type="ECO:0000256" key="2">
    <source>
        <dbReference type="ARBA" id="ARBA00022840"/>
    </source>
</evidence>
<proteinExistence type="predicted"/>
<dbReference type="OrthoDB" id="8482304at2"/>
<dbReference type="PROSITE" id="PS50043">
    <property type="entry name" value="HTH_LUXR_2"/>
    <property type="match status" value="1"/>
</dbReference>
<dbReference type="CDD" id="cd06170">
    <property type="entry name" value="LuxR_C_like"/>
    <property type="match status" value="1"/>
</dbReference>
<dbReference type="InterPro" id="IPR027417">
    <property type="entry name" value="P-loop_NTPase"/>
</dbReference>
<comment type="caution">
    <text evidence="5">The sequence shown here is derived from an EMBL/GenBank/DDBJ whole genome shotgun (WGS) entry which is preliminary data.</text>
</comment>
<dbReference type="Gene3D" id="1.10.10.10">
    <property type="entry name" value="Winged helix-like DNA-binding domain superfamily/Winged helix DNA-binding domain"/>
    <property type="match status" value="1"/>
</dbReference>
<dbReference type="RefSeq" id="WP_104475854.1">
    <property type="nucleotide sequence ID" value="NZ_CP154825.1"/>
</dbReference>
<organism evidence="5 6">
    <name type="scientific">Actinokineospora auranticolor</name>
    <dbReference type="NCBI Taxonomy" id="155976"/>
    <lineage>
        <taxon>Bacteria</taxon>
        <taxon>Bacillati</taxon>
        <taxon>Actinomycetota</taxon>
        <taxon>Actinomycetes</taxon>
        <taxon>Pseudonocardiales</taxon>
        <taxon>Pseudonocardiaceae</taxon>
        <taxon>Actinokineospora</taxon>
    </lineage>
</organism>
<accession>A0A2S6H0L0</accession>
<dbReference type="SUPFAM" id="SSF52540">
    <property type="entry name" value="P-loop containing nucleoside triphosphate hydrolases"/>
    <property type="match status" value="1"/>
</dbReference>
<gene>
    <name evidence="5" type="ORF">CLV40_101126</name>
</gene>
<dbReference type="PRINTS" id="PR00038">
    <property type="entry name" value="HTHLUXR"/>
</dbReference>
<dbReference type="InterPro" id="IPR011990">
    <property type="entry name" value="TPR-like_helical_dom_sf"/>
</dbReference>
<dbReference type="PANTHER" id="PTHR16305:SF35">
    <property type="entry name" value="TRANSCRIPTIONAL ACTIVATOR DOMAIN"/>
    <property type="match status" value="1"/>
</dbReference>
<dbReference type="GO" id="GO:0004016">
    <property type="term" value="F:adenylate cyclase activity"/>
    <property type="evidence" value="ECO:0007669"/>
    <property type="project" value="TreeGrafter"/>
</dbReference>
<sequence>MPVPLIGRTAERRRLDAAVDGLLAGRGRALLVEGEPGIGKTALTRAAADRAAGLGAPVRWGSGDELGKALPLLPVLDALRDDRDPRLDAVDRLLRGETGAADPVAAASRQLLALVTDLCRTGPQVLVVDDLQWADRATAALWCGLARLAGTRPLLLVGIARQVPRRDELVALRRSVERSGVLTVDRLSDRAVATLVGQLAGGRPGDRLLALADGAAGNPLYLTELVDALRRSAALVSAAGRAELTGDPAPGSLGAAIAHRLDFLAEPVRAVLRAAALLGVEFDPADAAAVLGTRAGDLVGALEEARAAGVLRESGDRLAFRHPLIRSAIHDDVPAAVRAVLHRDAAVALAGSGAPIRRVARQFLRAVELSDTAHLDAWSTAWLADAAPALIAQAPALAVRLLDRALRDTGLLTAQTEYCPSEQPVAEPVRAAHRGRPTAEHPGAAVDGGTARAAIGYQASAERLPFPADAADPATAGSRPSEQPAAEPVRAADLDRSVAELPGAAADGEGGTARAATGFQASAERLPFPADAADPATAGSRPGELAAAIGRDGGQAQTEWVAAGDPLDRGPNDSTAAAAVRATPTHRAGAAQTAASALAARLADARYRTGDHAGAEQVAASALAVTTDPELVVDLHWTLAQSRAMTGRAALTLTTLAAAAPGLPPRHRARLLVLTARAHRDVGDVDRAGAVAAEALACAGDDRWTVGWALHVLTVVAVMRGDCATALPLFDRALAVTAADPALLDLRLLLQINQAVALGDLDRYPEAVAAATAVRALAQESGGLVRLAQAHSALGELLFDVGRWDDATAEVTALPDEVKDPAVACCDHGVAALIAFHRGDPDAAVGHLAAAKPLARHLGNRVVGSLALARALDLERRGAARRALAALLTRLSGPEELEEMEDLLPETVRLALDLGDPGAAEYAAGLAEKIGPPVAHRRGAALLCRGLINEDVTLVAAAVEHFATAGRPLARARALHAAAVLFAKAGDAVSARTAFTAADDVYDTLGATWDAAGLRAALRPHGIRRGPRARHRAERSGWGSLTPTEVRIAALVAEGLSNPAIAARLVLSPRTVATHVSHILAKLDMASRTEIAREAATRFRESG</sequence>